<sequence>MTSFNPRVDIIPEQQNNQIPPVLEFDSTSVQTNTLNEEYFQNLLNQMEAEERELNVRDSSEGFFSNFINIVGFGLFPIVLVRIIQNLLSLSTFSNDIVRDISDYYYSKDFVKPSLLLKFNDILSQEFPILNERNWLKLVTILLYFTYSIVISSYMVFTFFFYSLCLVLTTTRRWNEVRKFFHDVLRSANGVF</sequence>
<organism evidence="2 3">
    <name type="scientific">Wickerhamomyces mucosus</name>
    <dbReference type="NCBI Taxonomy" id="1378264"/>
    <lineage>
        <taxon>Eukaryota</taxon>
        <taxon>Fungi</taxon>
        <taxon>Dikarya</taxon>
        <taxon>Ascomycota</taxon>
        <taxon>Saccharomycotina</taxon>
        <taxon>Saccharomycetes</taxon>
        <taxon>Phaffomycetales</taxon>
        <taxon>Wickerhamomycetaceae</taxon>
        <taxon>Wickerhamomyces</taxon>
    </lineage>
</organism>
<dbReference type="AlphaFoldDB" id="A0A9P8TDZ7"/>
<proteinExistence type="predicted"/>
<accession>A0A9P8TDZ7</accession>
<evidence type="ECO:0000256" key="1">
    <source>
        <dbReference type="SAM" id="Phobius"/>
    </source>
</evidence>
<dbReference type="Proteomes" id="UP000769528">
    <property type="component" value="Unassembled WGS sequence"/>
</dbReference>
<keyword evidence="1" id="KW-1133">Transmembrane helix</keyword>
<keyword evidence="3" id="KW-1185">Reference proteome</keyword>
<evidence type="ECO:0000313" key="3">
    <source>
        <dbReference type="Proteomes" id="UP000769528"/>
    </source>
</evidence>
<protein>
    <submittedName>
        <fullName evidence="2">Uncharacterized protein</fullName>
    </submittedName>
</protein>
<dbReference type="OrthoDB" id="3980750at2759"/>
<evidence type="ECO:0000313" key="2">
    <source>
        <dbReference type="EMBL" id="KAH3676038.1"/>
    </source>
</evidence>
<gene>
    <name evidence="2" type="ORF">WICMUC_002334</name>
</gene>
<comment type="caution">
    <text evidence="2">The sequence shown here is derived from an EMBL/GenBank/DDBJ whole genome shotgun (WGS) entry which is preliminary data.</text>
</comment>
<reference evidence="2" key="2">
    <citation type="submission" date="2021-01" db="EMBL/GenBank/DDBJ databases">
        <authorList>
            <person name="Schikora-Tamarit M.A."/>
        </authorList>
    </citation>
    <scope>NUCLEOTIDE SEQUENCE</scope>
    <source>
        <strain evidence="2">CBS6341</strain>
    </source>
</reference>
<dbReference type="EMBL" id="JAEUBF010000681">
    <property type="protein sequence ID" value="KAH3676038.1"/>
    <property type="molecule type" value="Genomic_DNA"/>
</dbReference>
<keyword evidence="1" id="KW-0812">Transmembrane</keyword>
<keyword evidence="1" id="KW-0472">Membrane</keyword>
<name>A0A9P8TDZ7_9ASCO</name>
<reference evidence="2" key="1">
    <citation type="journal article" date="2021" name="Open Biol.">
        <title>Shared evolutionary footprints suggest mitochondrial oxidative damage underlies multiple complex I losses in fungi.</title>
        <authorList>
            <person name="Schikora-Tamarit M.A."/>
            <person name="Marcet-Houben M."/>
            <person name="Nosek J."/>
            <person name="Gabaldon T."/>
        </authorList>
    </citation>
    <scope>NUCLEOTIDE SEQUENCE</scope>
    <source>
        <strain evidence="2">CBS6341</strain>
    </source>
</reference>
<feature type="transmembrane region" description="Helical" evidence="1">
    <location>
        <begin position="141"/>
        <end position="169"/>
    </location>
</feature>
<feature type="transmembrane region" description="Helical" evidence="1">
    <location>
        <begin position="63"/>
        <end position="84"/>
    </location>
</feature>